<dbReference type="Pfam" id="PF00071">
    <property type="entry name" value="Ras"/>
    <property type="match status" value="1"/>
</dbReference>
<dbReference type="InterPro" id="IPR001806">
    <property type="entry name" value="Small_GTPase"/>
</dbReference>
<dbReference type="EMBL" id="QDEB01096544">
    <property type="protein sequence ID" value="RZC32528.1"/>
    <property type="molecule type" value="Genomic_DNA"/>
</dbReference>
<evidence type="ECO:0000256" key="9">
    <source>
        <dbReference type="ARBA" id="ARBA00023289"/>
    </source>
</evidence>
<comment type="similarity">
    <text evidence="2">Belongs to the small GTPase superfamily. Rho family.</text>
</comment>
<organism evidence="10 11">
    <name type="scientific">Asbolus verrucosus</name>
    <name type="common">Desert ironclad beetle</name>
    <dbReference type="NCBI Taxonomy" id="1661398"/>
    <lineage>
        <taxon>Eukaryota</taxon>
        <taxon>Metazoa</taxon>
        <taxon>Ecdysozoa</taxon>
        <taxon>Arthropoda</taxon>
        <taxon>Hexapoda</taxon>
        <taxon>Insecta</taxon>
        <taxon>Pterygota</taxon>
        <taxon>Neoptera</taxon>
        <taxon>Endopterygota</taxon>
        <taxon>Coleoptera</taxon>
        <taxon>Polyphaga</taxon>
        <taxon>Cucujiformia</taxon>
        <taxon>Tenebrionidae</taxon>
        <taxon>Pimeliinae</taxon>
        <taxon>Asbolus</taxon>
    </lineage>
</organism>
<dbReference type="PANTHER" id="PTHR24072">
    <property type="entry name" value="RHO FAMILY GTPASE"/>
    <property type="match status" value="1"/>
</dbReference>
<gene>
    <name evidence="10" type="ORF">BDFB_010423</name>
</gene>
<dbReference type="NCBIfam" id="TIGR00231">
    <property type="entry name" value="small_GTP"/>
    <property type="match status" value="1"/>
</dbReference>
<evidence type="ECO:0000256" key="6">
    <source>
        <dbReference type="ARBA" id="ARBA00023134"/>
    </source>
</evidence>
<comment type="caution">
    <text evidence="10">The sequence shown here is derived from an EMBL/GenBank/DDBJ whole genome shotgun (WGS) entry which is preliminary data.</text>
</comment>
<keyword evidence="4" id="KW-0488">Methylation</keyword>
<evidence type="ECO:0000256" key="3">
    <source>
        <dbReference type="ARBA" id="ARBA00022475"/>
    </source>
</evidence>
<keyword evidence="5" id="KW-0547">Nucleotide-binding</keyword>
<keyword evidence="8" id="KW-0449">Lipoprotein</keyword>
<dbReference type="PROSITE" id="PS51419">
    <property type="entry name" value="RAB"/>
    <property type="match status" value="1"/>
</dbReference>
<evidence type="ECO:0000256" key="2">
    <source>
        <dbReference type="ARBA" id="ARBA00010142"/>
    </source>
</evidence>
<evidence type="ECO:0000256" key="8">
    <source>
        <dbReference type="ARBA" id="ARBA00023288"/>
    </source>
</evidence>
<dbReference type="GO" id="GO:0003006">
    <property type="term" value="P:developmental process involved in reproduction"/>
    <property type="evidence" value="ECO:0007669"/>
    <property type="project" value="UniProtKB-ARBA"/>
</dbReference>
<dbReference type="InterPro" id="IPR003578">
    <property type="entry name" value="Small_GTPase_Rho"/>
</dbReference>
<accession>A0A482VJI5</accession>
<dbReference type="PROSITE" id="PS51421">
    <property type="entry name" value="RAS"/>
    <property type="match status" value="1"/>
</dbReference>
<keyword evidence="3" id="KW-1003">Cell membrane</keyword>
<dbReference type="CDD" id="cd00157">
    <property type="entry name" value="Rho"/>
    <property type="match status" value="1"/>
</dbReference>
<keyword evidence="7" id="KW-0472">Membrane</keyword>
<dbReference type="InterPro" id="IPR005225">
    <property type="entry name" value="Small_GTP-bd"/>
</dbReference>
<dbReference type="GO" id="GO:0003924">
    <property type="term" value="F:GTPase activity"/>
    <property type="evidence" value="ECO:0007669"/>
    <property type="project" value="InterPro"/>
</dbReference>
<dbReference type="GO" id="GO:0007264">
    <property type="term" value="P:small GTPase-mediated signal transduction"/>
    <property type="evidence" value="ECO:0007669"/>
    <property type="project" value="InterPro"/>
</dbReference>
<dbReference type="SMART" id="SM00175">
    <property type="entry name" value="RAB"/>
    <property type="match status" value="1"/>
</dbReference>
<dbReference type="GO" id="GO:0005525">
    <property type="term" value="F:GTP binding"/>
    <property type="evidence" value="ECO:0007669"/>
    <property type="project" value="UniProtKB-KW"/>
</dbReference>
<keyword evidence="11" id="KW-1185">Reference proteome</keyword>
<evidence type="ECO:0000256" key="5">
    <source>
        <dbReference type="ARBA" id="ARBA00022741"/>
    </source>
</evidence>
<dbReference type="GO" id="GO:0001667">
    <property type="term" value="P:ameboidal-type cell migration"/>
    <property type="evidence" value="ECO:0007669"/>
    <property type="project" value="UniProtKB-ARBA"/>
</dbReference>
<dbReference type="STRING" id="1661398.A0A482VJI5"/>
<dbReference type="Gene3D" id="3.40.50.300">
    <property type="entry name" value="P-loop containing nucleotide triphosphate hydrolases"/>
    <property type="match status" value="1"/>
</dbReference>
<dbReference type="InterPro" id="IPR027417">
    <property type="entry name" value="P-loop_NTPase"/>
</dbReference>
<dbReference type="GO" id="GO:0005886">
    <property type="term" value="C:plasma membrane"/>
    <property type="evidence" value="ECO:0007669"/>
    <property type="project" value="UniProtKB-SubCell"/>
</dbReference>
<dbReference type="SMART" id="SM00173">
    <property type="entry name" value="RAS"/>
    <property type="match status" value="1"/>
</dbReference>
<dbReference type="FunFam" id="3.40.50.300:FF:000983">
    <property type="entry name" value="Rho family GTPase"/>
    <property type="match status" value="1"/>
</dbReference>
<dbReference type="SUPFAM" id="SSF52540">
    <property type="entry name" value="P-loop containing nucleoside triphosphate hydrolases"/>
    <property type="match status" value="1"/>
</dbReference>
<comment type="subcellular location">
    <subcellularLocation>
        <location evidence="1">Cell membrane</location>
        <topology evidence="1">Lipid-anchor</topology>
        <orientation evidence="1">Cytoplasmic side</orientation>
    </subcellularLocation>
</comment>
<dbReference type="SMART" id="SM00174">
    <property type="entry name" value="RHO"/>
    <property type="match status" value="1"/>
</dbReference>
<dbReference type="AlphaFoldDB" id="A0A482VJI5"/>
<dbReference type="Proteomes" id="UP000292052">
    <property type="component" value="Unassembled WGS sequence"/>
</dbReference>
<proteinExistence type="inferred from homology"/>
<dbReference type="GO" id="GO:0035006">
    <property type="term" value="P:melanization defense response"/>
    <property type="evidence" value="ECO:0007669"/>
    <property type="project" value="UniProtKB-ARBA"/>
</dbReference>
<evidence type="ECO:0000313" key="11">
    <source>
        <dbReference type="Proteomes" id="UP000292052"/>
    </source>
</evidence>
<dbReference type="GO" id="GO:0035099">
    <property type="term" value="P:hemocyte migration"/>
    <property type="evidence" value="ECO:0007669"/>
    <property type="project" value="UniProtKB-ARBA"/>
</dbReference>
<evidence type="ECO:0000256" key="4">
    <source>
        <dbReference type="ARBA" id="ARBA00022481"/>
    </source>
</evidence>
<dbReference type="GO" id="GO:0022412">
    <property type="term" value="P:cellular process involved in reproduction in multicellular organism"/>
    <property type="evidence" value="ECO:0007669"/>
    <property type="project" value="UniProtKB-ARBA"/>
</dbReference>
<reference evidence="10 11" key="1">
    <citation type="submission" date="2017-03" db="EMBL/GenBank/DDBJ databases">
        <title>Genome of the blue death feigning beetle - Asbolus verrucosus.</title>
        <authorList>
            <person name="Rider S.D."/>
        </authorList>
    </citation>
    <scope>NUCLEOTIDE SEQUENCE [LARGE SCALE GENOMIC DNA]</scope>
    <source>
        <strain evidence="10">Butters</strain>
        <tissue evidence="10">Head and leg muscle</tissue>
    </source>
</reference>
<sequence length="185" mass="20774">MTICKKIVVVGEVCGKSCLINTFINGEFEGKFLPTVFDTFKTEVEVDCQTITLEIFDSAAPEEFDRFRVLHYEEADVFLLCFAVDSPHSFKSVERRWLPEIRNRRPGVPFLLVGNRSDLRDESTLKTVAEEPISPTEANALAKKIGAADYIECSAKTKKNVENVFRTATAVALRKETKESKCSAI</sequence>
<dbReference type="OrthoDB" id="8830751at2759"/>
<evidence type="ECO:0000313" key="10">
    <source>
        <dbReference type="EMBL" id="RZC32528.1"/>
    </source>
</evidence>
<evidence type="ECO:0000256" key="1">
    <source>
        <dbReference type="ARBA" id="ARBA00004342"/>
    </source>
</evidence>
<evidence type="ECO:0000256" key="7">
    <source>
        <dbReference type="ARBA" id="ARBA00023136"/>
    </source>
</evidence>
<name>A0A482VJI5_ASBVE</name>
<dbReference type="PRINTS" id="PR00449">
    <property type="entry name" value="RASTRNSFRMNG"/>
</dbReference>
<keyword evidence="6" id="KW-0342">GTP-binding</keyword>
<keyword evidence="9" id="KW-0636">Prenylation</keyword>
<dbReference type="PROSITE" id="PS51420">
    <property type="entry name" value="RHO"/>
    <property type="match status" value="1"/>
</dbReference>
<protein>
    <submittedName>
        <fullName evidence="10">Ras and/or Miro domain containing protein</fullName>
    </submittedName>
</protein>